<dbReference type="AlphaFoldDB" id="A0A2P7ZDA4"/>
<dbReference type="InterPro" id="IPR016181">
    <property type="entry name" value="Acyl_CoA_acyltransferase"/>
</dbReference>
<protein>
    <recommendedName>
        <fullName evidence="1">N-acetyltransferase domain-containing protein</fullName>
    </recommendedName>
</protein>
<dbReference type="PROSITE" id="PS51186">
    <property type="entry name" value="GNAT"/>
    <property type="match status" value="1"/>
</dbReference>
<dbReference type="Pfam" id="PF00583">
    <property type="entry name" value="Acetyltransf_1"/>
    <property type="match status" value="1"/>
</dbReference>
<gene>
    <name evidence="2" type="ORF">B9Z65_5147</name>
</gene>
<evidence type="ECO:0000313" key="3">
    <source>
        <dbReference type="Proteomes" id="UP000243723"/>
    </source>
</evidence>
<dbReference type="CDD" id="cd04301">
    <property type="entry name" value="NAT_SF"/>
    <property type="match status" value="1"/>
</dbReference>
<dbReference type="Gene3D" id="3.40.630.30">
    <property type="match status" value="1"/>
</dbReference>
<dbReference type="GO" id="GO:0016747">
    <property type="term" value="F:acyltransferase activity, transferring groups other than amino-acyl groups"/>
    <property type="evidence" value="ECO:0007669"/>
    <property type="project" value="InterPro"/>
</dbReference>
<name>A0A2P7ZDA4_9PEZI</name>
<dbReference type="Proteomes" id="UP000243723">
    <property type="component" value="Unassembled WGS sequence"/>
</dbReference>
<feature type="domain" description="N-acetyltransferase" evidence="1">
    <location>
        <begin position="70"/>
        <end position="224"/>
    </location>
</feature>
<comment type="caution">
    <text evidence="2">The sequence shown here is derived from an EMBL/GenBank/DDBJ whole genome shotgun (WGS) entry which is preliminary data.</text>
</comment>
<dbReference type="EMBL" id="NHZQ01000236">
    <property type="protein sequence ID" value="PSK46179.1"/>
    <property type="molecule type" value="Genomic_DNA"/>
</dbReference>
<dbReference type="OrthoDB" id="41532at2759"/>
<proteinExistence type="predicted"/>
<evidence type="ECO:0000313" key="2">
    <source>
        <dbReference type="EMBL" id="PSK46179.1"/>
    </source>
</evidence>
<organism evidence="2 3">
    <name type="scientific">Elsinoe australis</name>
    <dbReference type="NCBI Taxonomy" id="40998"/>
    <lineage>
        <taxon>Eukaryota</taxon>
        <taxon>Fungi</taxon>
        <taxon>Dikarya</taxon>
        <taxon>Ascomycota</taxon>
        <taxon>Pezizomycotina</taxon>
        <taxon>Dothideomycetes</taxon>
        <taxon>Dothideomycetidae</taxon>
        <taxon>Myriangiales</taxon>
        <taxon>Elsinoaceae</taxon>
        <taxon>Elsinoe</taxon>
    </lineage>
</organism>
<reference evidence="2 3" key="1">
    <citation type="submission" date="2017-05" db="EMBL/GenBank/DDBJ databases">
        <title>Draft genome sequence of Elsinoe australis.</title>
        <authorList>
            <person name="Cheng Q."/>
        </authorList>
    </citation>
    <scope>NUCLEOTIDE SEQUENCE [LARGE SCALE GENOMIC DNA]</scope>
    <source>
        <strain evidence="2 3">NL1</strain>
    </source>
</reference>
<evidence type="ECO:0000259" key="1">
    <source>
        <dbReference type="PROSITE" id="PS51186"/>
    </source>
</evidence>
<accession>A0A2P7ZDA4</accession>
<dbReference type="InterPro" id="IPR000182">
    <property type="entry name" value="GNAT_dom"/>
</dbReference>
<keyword evidence="3" id="KW-1185">Reference proteome</keyword>
<sequence length="236" mass="26469">MGNAAVPEFHFFHIPKDNASAIPHLAQKYKELRLLGLEKSPESFGSSLAVEQQYPDSIWQRHVLKNDLETFICSVSPPNCTAKIADVTSNDSTWIAQVTVRGPIDAKEFELPEASGQDFSAATASPTEERWQFLGLYVHPDYRGHRVAFRLCQEAIQWLETRIAPGSQMTQLRLRSYAAPTNKASVSLFNKLGFVDSGLCTRNEGLIAHGEEGSDPKREEYNIRAGWILLRVIQRP</sequence>
<dbReference type="SUPFAM" id="SSF55729">
    <property type="entry name" value="Acyl-CoA N-acyltransferases (Nat)"/>
    <property type="match status" value="1"/>
</dbReference>